<dbReference type="Proteomes" id="UP000515563">
    <property type="component" value="Chromosome"/>
</dbReference>
<evidence type="ECO:0000313" key="3">
    <source>
        <dbReference type="Proteomes" id="UP000515563"/>
    </source>
</evidence>
<evidence type="ECO:0000256" key="1">
    <source>
        <dbReference type="SAM" id="MobiDB-lite"/>
    </source>
</evidence>
<dbReference type="AlphaFoldDB" id="A0A7G6WZQ9"/>
<reference evidence="3" key="1">
    <citation type="submission" date="2019-09" db="EMBL/GenBank/DDBJ databases">
        <title>Antimicrobial potential of Antarctic Bacteria.</title>
        <authorList>
            <person name="Benaud N."/>
            <person name="Edwards R.J."/>
            <person name="Ferrari B.C."/>
        </authorList>
    </citation>
    <scope>NUCLEOTIDE SEQUENCE [LARGE SCALE GENOMIC DNA]</scope>
    <source>
        <strain evidence="3">SPB151</strain>
    </source>
</reference>
<name>A0A7G6WZQ9_9ACTN</name>
<organism evidence="2 3">
    <name type="scientific">Kribbella qitaiheensis</name>
    <dbReference type="NCBI Taxonomy" id="1544730"/>
    <lineage>
        <taxon>Bacteria</taxon>
        <taxon>Bacillati</taxon>
        <taxon>Actinomycetota</taxon>
        <taxon>Actinomycetes</taxon>
        <taxon>Propionibacteriales</taxon>
        <taxon>Kribbellaceae</taxon>
        <taxon>Kribbella</taxon>
    </lineage>
</organism>
<proteinExistence type="predicted"/>
<feature type="region of interest" description="Disordered" evidence="1">
    <location>
        <begin position="357"/>
        <end position="378"/>
    </location>
</feature>
<reference evidence="2 3" key="2">
    <citation type="journal article" date="2020" name="Microbiol. Resour. Announc.">
        <title>Antarctic desert soil bacteria exhibit high novel natural product potential, evaluated through long-read genome sequencing and comparative genomics.</title>
        <authorList>
            <person name="Benaud N."/>
            <person name="Edwards R.J."/>
            <person name="Amos T.G."/>
            <person name="D'Agostino P.M."/>
            <person name="Gutierrez-Chavez C."/>
            <person name="Montgomery K."/>
            <person name="Nicetic I."/>
            <person name="Ferrari B.C."/>
        </authorList>
    </citation>
    <scope>NUCLEOTIDE SEQUENCE [LARGE SCALE GENOMIC DNA]</scope>
    <source>
        <strain evidence="2 3">SPB151</strain>
    </source>
</reference>
<gene>
    <name evidence="2" type="ORF">F1D05_18090</name>
</gene>
<evidence type="ECO:0000313" key="2">
    <source>
        <dbReference type="EMBL" id="QNE19474.1"/>
    </source>
</evidence>
<dbReference type="EMBL" id="CP043661">
    <property type="protein sequence ID" value="QNE19474.1"/>
    <property type="molecule type" value="Genomic_DNA"/>
</dbReference>
<keyword evidence="3" id="KW-1185">Reference proteome</keyword>
<protein>
    <submittedName>
        <fullName evidence="2">Uncharacterized protein</fullName>
    </submittedName>
</protein>
<sequence>MSKVVVADVDTEGLGFAAAFSDRYVYSNYFVPVLITFDDEVTPILPFYSKQQILEALRYGGLNRDNLPGILKKLGLSRLWDANNMESADQTLPVVDSTMVFAERPQARPTLLTSQETEFVAGLLKSDLGYAFLDRTRIRPTGFALGEHLYALALAPGEEVVLEQKTYTKRQLTLEEQDETERQFDLELTSSLSTEIQEGFERQRTLTDNWGLNASHTGEYHSPEFFWGKFNASHTIAYTKNVTDAHQETTRRAVKDNQTASSKVAAKYRTQHKTDFKLVTESGSESGSKRTLRNPNRVTPITLHYFKVLQRLQLQQERYGARLCWAPSIKDPAHTFSDKILKGRLAIMAAATAGLPPVPPEPKKVEQVPGPNPTEPATQVNVSAVVPANQWGWTGDMRADYDIDVPFDSAGFQWDDDADFINDNINVITRRPQETVSRYVVGTPYPTAADGASVLRVRLHIGCPSWLGGPGIELQLKARFRERPTIVQQIGEDTKYNADLAAYRTALQAWTDKRDAALEQAHADADALEQRMKRGLDPVNEMISQIIEERFPAGVRDECWEIDYWQRIFDWERASFVAYPSWWSSGETREPTLDPSDFVNASWAKLYLPVRAGMELFALRWIFGKSMATPLGAAVEKRFEELIEDLRKFRGTIIGEPDEVPVLTTDCQDTPEKVYCVAHWNELMPTDGTHLEIVQGATSAADAVTSQEIKDAEAMRAALLAGEEQAAKLKDAAIDQITQPAELEVHIGTPPTATGG</sequence>
<accession>A0A7G6WZQ9</accession>
<dbReference type="KEGG" id="kqi:F1D05_18090"/>
<dbReference type="RefSeq" id="WP_185448754.1">
    <property type="nucleotide sequence ID" value="NZ_CP043661.1"/>
</dbReference>